<dbReference type="PANTHER" id="PTHR30008:SF0">
    <property type="entry name" value="EXODEOXYRIBONUCLEASE 7 LARGE SUBUNIT"/>
    <property type="match status" value="1"/>
</dbReference>
<evidence type="ECO:0000256" key="1">
    <source>
        <dbReference type="ARBA" id="ARBA00022490"/>
    </source>
</evidence>
<name>A0A381PLI2_9ZZZZ</name>
<dbReference type="GO" id="GO:0008855">
    <property type="term" value="F:exodeoxyribonuclease VII activity"/>
    <property type="evidence" value="ECO:0007669"/>
    <property type="project" value="InterPro"/>
</dbReference>
<sequence length="359" mass="40201">MYFTVKDDFAELRCIMFRGYNQMIHFKPENGMEVLLHGKITVYEPRGQYQLMVQNMEPAGIGTLYLAFEALKKQLAVEGLFDESLKKILPSYPKRIGIVTSRTGAALQDMLNVFNRRAPYVNILLYPSSVQGDNASIDLIKGIEELESRKDIDIIIIGRGGGTLEDLWPFNEEALARAIVACKTPLISAVGHETDITISDMVADLRAPTPTAAAELATPSVDELKMVLSQWIQKLSMTLQHQLDRFWQQVDHLSERHALQQPQVIIDLQRKNLKILAHQMDLSMDHHFSVTKAKLKGLEKELSVLNPSDVLNRGYSIAFNSDGSIIRHADALDKGDRFVLKTGNGSLEAEKKKSLTSGN</sequence>
<keyword evidence="1" id="KW-0963">Cytoplasm</keyword>
<evidence type="ECO:0000313" key="7">
    <source>
        <dbReference type="EMBL" id="SUZ67895.1"/>
    </source>
</evidence>
<dbReference type="HAMAP" id="MF_00378">
    <property type="entry name" value="Exonuc_7_L"/>
    <property type="match status" value="1"/>
</dbReference>
<accession>A0A381PLI2</accession>
<keyword evidence="4" id="KW-0269">Exonuclease</keyword>
<keyword evidence="3" id="KW-0378">Hydrolase</keyword>
<dbReference type="AlphaFoldDB" id="A0A381PLI2"/>
<feature type="domain" description="Exonuclease VII large subunit C-terminal" evidence="5">
    <location>
        <begin position="80"/>
        <end position="293"/>
    </location>
</feature>
<dbReference type="InterPro" id="IPR020579">
    <property type="entry name" value="Exonuc_VII_lsu_C"/>
</dbReference>
<organism evidence="7">
    <name type="scientific">marine metagenome</name>
    <dbReference type="NCBI Taxonomy" id="408172"/>
    <lineage>
        <taxon>unclassified sequences</taxon>
        <taxon>metagenomes</taxon>
        <taxon>ecological metagenomes</taxon>
    </lineage>
</organism>
<dbReference type="GO" id="GO:0003676">
    <property type="term" value="F:nucleic acid binding"/>
    <property type="evidence" value="ECO:0007669"/>
    <property type="project" value="InterPro"/>
</dbReference>
<dbReference type="PANTHER" id="PTHR30008">
    <property type="entry name" value="EXODEOXYRIBONUCLEASE 7 LARGE SUBUNIT"/>
    <property type="match status" value="1"/>
</dbReference>
<feature type="domain" description="OB-fold nucleic acid binding" evidence="6">
    <location>
        <begin position="1"/>
        <end position="57"/>
    </location>
</feature>
<dbReference type="GO" id="GO:0006308">
    <property type="term" value="P:DNA catabolic process"/>
    <property type="evidence" value="ECO:0007669"/>
    <property type="project" value="InterPro"/>
</dbReference>
<proteinExistence type="inferred from homology"/>
<evidence type="ECO:0000256" key="3">
    <source>
        <dbReference type="ARBA" id="ARBA00022801"/>
    </source>
</evidence>
<evidence type="ECO:0000256" key="4">
    <source>
        <dbReference type="ARBA" id="ARBA00022839"/>
    </source>
</evidence>
<dbReference type="EMBL" id="UINC01001025">
    <property type="protein sequence ID" value="SUZ67895.1"/>
    <property type="molecule type" value="Genomic_DNA"/>
</dbReference>
<dbReference type="NCBIfam" id="TIGR00237">
    <property type="entry name" value="xseA"/>
    <property type="match status" value="1"/>
</dbReference>
<dbReference type="Pfam" id="PF02601">
    <property type="entry name" value="Exonuc_VII_L"/>
    <property type="match status" value="1"/>
</dbReference>
<protein>
    <recommendedName>
        <fullName evidence="8">Exonuclease VII large subunit C-terminal domain-containing protein</fullName>
    </recommendedName>
</protein>
<evidence type="ECO:0000259" key="5">
    <source>
        <dbReference type="Pfam" id="PF02601"/>
    </source>
</evidence>
<dbReference type="CDD" id="cd04489">
    <property type="entry name" value="ExoVII_LU_OBF"/>
    <property type="match status" value="1"/>
</dbReference>
<dbReference type="InterPro" id="IPR025824">
    <property type="entry name" value="OB-fold_nuc-bd_dom"/>
</dbReference>
<evidence type="ECO:0008006" key="8">
    <source>
        <dbReference type="Google" id="ProtNLM"/>
    </source>
</evidence>
<keyword evidence="2" id="KW-0540">Nuclease</keyword>
<dbReference type="GO" id="GO:0009318">
    <property type="term" value="C:exodeoxyribonuclease VII complex"/>
    <property type="evidence" value="ECO:0007669"/>
    <property type="project" value="InterPro"/>
</dbReference>
<gene>
    <name evidence="7" type="ORF">METZ01_LOCUS20749</name>
</gene>
<dbReference type="InterPro" id="IPR003753">
    <property type="entry name" value="Exonuc_VII_L"/>
</dbReference>
<dbReference type="Pfam" id="PF13742">
    <property type="entry name" value="tRNA_anti_2"/>
    <property type="match status" value="1"/>
</dbReference>
<evidence type="ECO:0000259" key="6">
    <source>
        <dbReference type="Pfam" id="PF13742"/>
    </source>
</evidence>
<evidence type="ECO:0000256" key="2">
    <source>
        <dbReference type="ARBA" id="ARBA00022722"/>
    </source>
</evidence>
<reference evidence="7" key="1">
    <citation type="submission" date="2018-05" db="EMBL/GenBank/DDBJ databases">
        <authorList>
            <person name="Lanie J.A."/>
            <person name="Ng W.-L."/>
            <person name="Kazmierczak K.M."/>
            <person name="Andrzejewski T.M."/>
            <person name="Davidsen T.M."/>
            <person name="Wayne K.J."/>
            <person name="Tettelin H."/>
            <person name="Glass J.I."/>
            <person name="Rusch D."/>
            <person name="Podicherti R."/>
            <person name="Tsui H.-C.T."/>
            <person name="Winkler M.E."/>
        </authorList>
    </citation>
    <scope>NUCLEOTIDE SEQUENCE</scope>
</reference>